<accession>A0A8T1RIG2</accession>
<comment type="caution">
    <text evidence="1">The sequence shown here is derived from an EMBL/GenBank/DDBJ whole genome shotgun (WGS) entry which is preliminary data.</text>
</comment>
<organism evidence="1 2">
    <name type="scientific">Carya illinoinensis</name>
    <name type="common">Pecan</name>
    <dbReference type="NCBI Taxonomy" id="32201"/>
    <lineage>
        <taxon>Eukaryota</taxon>
        <taxon>Viridiplantae</taxon>
        <taxon>Streptophyta</taxon>
        <taxon>Embryophyta</taxon>
        <taxon>Tracheophyta</taxon>
        <taxon>Spermatophyta</taxon>
        <taxon>Magnoliopsida</taxon>
        <taxon>eudicotyledons</taxon>
        <taxon>Gunneridae</taxon>
        <taxon>Pentapetalae</taxon>
        <taxon>rosids</taxon>
        <taxon>fabids</taxon>
        <taxon>Fagales</taxon>
        <taxon>Juglandaceae</taxon>
        <taxon>Carya</taxon>
    </lineage>
</organism>
<keyword evidence="2" id="KW-1185">Reference proteome</keyword>
<name>A0A8T1RIG2_CARIL</name>
<dbReference type="AlphaFoldDB" id="A0A8T1RIG2"/>
<dbReference type="Proteomes" id="UP000811609">
    <property type="component" value="Chromosome 2"/>
</dbReference>
<sequence>MAYEEPCIFHRIADRSKSLNLRLSHVASFQEIINQFTTHVTRFL</sequence>
<reference evidence="1" key="1">
    <citation type="submission" date="2020-12" db="EMBL/GenBank/DDBJ databases">
        <title>WGS assembly of Carya illinoinensis cv. Pawnee.</title>
        <authorList>
            <person name="Platts A."/>
            <person name="Shu S."/>
            <person name="Wright S."/>
            <person name="Barry K."/>
            <person name="Edger P."/>
            <person name="Pires J.C."/>
            <person name="Schmutz J."/>
        </authorList>
    </citation>
    <scope>NUCLEOTIDE SEQUENCE</scope>
    <source>
        <tissue evidence="1">Leaf</tissue>
    </source>
</reference>
<proteinExistence type="predicted"/>
<evidence type="ECO:0000313" key="2">
    <source>
        <dbReference type="Proteomes" id="UP000811609"/>
    </source>
</evidence>
<gene>
    <name evidence="1" type="ORF">CIPAW_02G174500</name>
</gene>
<dbReference type="EMBL" id="CM031810">
    <property type="protein sequence ID" value="KAG6665651.1"/>
    <property type="molecule type" value="Genomic_DNA"/>
</dbReference>
<evidence type="ECO:0000313" key="1">
    <source>
        <dbReference type="EMBL" id="KAG6665651.1"/>
    </source>
</evidence>
<protein>
    <submittedName>
        <fullName evidence="1">Uncharacterized protein</fullName>
    </submittedName>
</protein>